<dbReference type="GO" id="GO:0005634">
    <property type="term" value="C:nucleus"/>
    <property type="evidence" value="ECO:0007669"/>
    <property type="project" value="UniProtKB-SubCell"/>
</dbReference>
<evidence type="ECO:0000256" key="4">
    <source>
        <dbReference type="ARBA" id="ARBA00023015"/>
    </source>
</evidence>
<feature type="compositionally biased region" description="Low complexity" evidence="7">
    <location>
        <begin position="409"/>
        <end position="425"/>
    </location>
</feature>
<dbReference type="SUPFAM" id="SSF46689">
    <property type="entry name" value="Homeodomain-like"/>
    <property type="match status" value="1"/>
</dbReference>
<keyword evidence="4" id="KW-0805">Transcription regulation</keyword>
<dbReference type="NCBIfam" id="TIGR01557">
    <property type="entry name" value="myb_SHAQKYF"/>
    <property type="match status" value="1"/>
</dbReference>
<reference evidence="9 10" key="1">
    <citation type="submission" date="2024-03" db="EMBL/GenBank/DDBJ databases">
        <authorList>
            <person name="Martinez-Hernandez J."/>
        </authorList>
    </citation>
    <scope>NUCLEOTIDE SEQUENCE [LARGE SCALE GENOMIC DNA]</scope>
</reference>
<organism evidence="9 10">
    <name type="scientific">Lupinus luteus</name>
    <name type="common">European yellow lupine</name>
    <dbReference type="NCBI Taxonomy" id="3873"/>
    <lineage>
        <taxon>Eukaryota</taxon>
        <taxon>Viridiplantae</taxon>
        <taxon>Streptophyta</taxon>
        <taxon>Embryophyta</taxon>
        <taxon>Tracheophyta</taxon>
        <taxon>Spermatophyta</taxon>
        <taxon>Magnoliopsida</taxon>
        <taxon>eudicotyledons</taxon>
        <taxon>Gunneridae</taxon>
        <taxon>Pentapetalae</taxon>
        <taxon>rosids</taxon>
        <taxon>fabids</taxon>
        <taxon>Fabales</taxon>
        <taxon>Fabaceae</taxon>
        <taxon>Papilionoideae</taxon>
        <taxon>50 kb inversion clade</taxon>
        <taxon>genistoids sensu lato</taxon>
        <taxon>core genistoids</taxon>
        <taxon>Genisteae</taxon>
        <taxon>Lupinus</taxon>
    </lineage>
</organism>
<accession>A0AAV1YL83</accession>
<dbReference type="PANTHER" id="PTHR31496">
    <property type="entry name" value="TRANSCRIPTION FACTOR KAN2-RELATED"/>
    <property type="match status" value="1"/>
</dbReference>
<keyword evidence="3" id="KW-0221">Differentiation</keyword>
<dbReference type="GO" id="GO:0010158">
    <property type="term" value="P:abaxial cell fate specification"/>
    <property type="evidence" value="ECO:0007669"/>
    <property type="project" value="InterPro"/>
</dbReference>
<evidence type="ECO:0000256" key="1">
    <source>
        <dbReference type="ARBA" id="ARBA00004123"/>
    </source>
</evidence>
<evidence type="ECO:0000256" key="7">
    <source>
        <dbReference type="SAM" id="MobiDB-lite"/>
    </source>
</evidence>
<dbReference type="GO" id="GO:0006355">
    <property type="term" value="P:regulation of DNA-templated transcription"/>
    <property type="evidence" value="ECO:0007669"/>
    <property type="project" value="InterPro"/>
</dbReference>
<name>A0AAV1YL83_LUPLU</name>
<evidence type="ECO:0000256" key="5">
    <source>
        <dbReference type="ARBA" id="ARBA00023163"/>
    </source>
</evidence>
<evidence type="ECO:0000259" key="8">
    <source>
        <dbReference type="Pfam" id="PF00249"/>
    </source>
</evidence>
<proteinExistence type="predicted"/>
<dbReference type="InterPro" id="IPR009057">
    <property type="entry name" value="Homeodomain-like_sf"/>
</dbReference>
<keyword evidence="5" id="KW-0804">Transcription</keyword>
<dbReference type="Proteomes" id="UP001497480">
    <property type="component" value="Unassembled WGS sequence"/>
</dbReference>
<keyword evidence="2" id="KW-0217">Developmental protein</keyword>
<dbReference type="PANTHER" id="PTHR31496:SF3">
    <property type="entry name" value="TRANSCRIPTION REPRESSOR KAN1"/>
    <property type="match status" value="1"/>
</dbReference>
<feature type="domain" description="Myb-like" evidence="8">
    <location>
        <begin position="303"/>
        <end position="354"/>
    </location>
</feature>
<protein>
    <recommendedName>
        <fullName evidence="8">Myb-like domain-containing protein</fullName>
    </recommendedName>
</protein>
<dbReference type="FunFam" id="1.10.10.60:FF:000002">
    <property type="entry name" value="Myb family transcription factor"/>
    <property type="match status" value="1"/>
</dbReference>
<dbReference type="InterPro" id="IPR006447">
    <property type="entry name" value="Myb_dom_plants"/>
</dbReference>
<dbReference type="InterPro" id="IPR044847">
    <property type="entry name" value="KAN_fam"/>
</dbReference>
<dbReference type="Pfam" id="PF00249">
    <property type="entry name" value="Myb_DNA-binding"/>
    <property type="match status" value="1"/>
</dbReference>
<comment type="caution">
    <text evidence="9">The sequence shown here is derived from an EMBL/GenBank/DDBJ whole genome shotgun (WGS) entry which is preliminary data.</text>
</comment>
<dbReference type="AlphaFoldDB" id="A0AAV1YL83"/>
<evidence type="ECO:0000256" key="6">
    <source>
        <dbReference type="ARBA" id="ARBA00023242"/>
    </source>
</evidence>
<keyword evidence="6" id="KW-0539">Nucleus</keyword>
<dbReference type="GO" id="GO:0000976">
    <property type="term" value="F:transcription cis-regulatory region binding"/>
    <property type="evidence" value="ECO:0007669"/>
    <property type="project" value="InterPro"/>
</dbReference>
<evidence type="ECO:0000313" key="10">
    <source>
        <dbReference type="Proteomes" id="UP001497480"/>
    </source>
</evidence>
<evidence type="ECO:0000256" key="3">
    <source>
        <dbReference type="ARBA" id="ARBA00022782"/>
    </source>
</evidence>
<evidence type="ECO:0000313" key="9">
    <source>
        <dbReference type="EMBL" id="CAL0334806.1"/>
    </source>
</evidence>
<keyword evidence="10" id="KW-1185">Reference proteome</keyword>
<feature type="region of interest" description="Disordered" evidence="7">
    <location>
        <begin position="76"/>
        <end position="135"/>
    </location>
</feature>
<sequence>MPLEGIFIETTSTTAPDLSLHISPPNTTSSSSSLIYNNNNTLVSGGATNYEAHSSQATTNFPSRTVSQAHTELSLGRNFSGGRTSLEEKQPHHHHNNNNNNNNNNPYYQSHQAHSHNLHHQVSNTNSSCGGATTTTTTSTANCTRLNHINYGVSLLDVSSQGLRPIKGIPVYHNRSFPFLPVEHTTDKDHHHPKMCLNHHMPSYPSLSSSSSPSPYFTAAAPGLDPMSFLNSSTFNGPTSAYRAAAATMFNEISGEAFKSHYPLHHHSHYGVGTSHHEASSAGMMRSRFLPKFPTKRSMRAPRMRWTSTLHARFVHAVELLGGHERATPKSVLELMDVKDLTLAHVKSHLQMYRTVKTTDKPAASSALSDGSGEDDMSPIHSSGSGGHCQFSDQRGCLDRPVQQDMDHSSTANLWSNSSSSRETSGYNIDGFRPPIFQTQPISGMHQIQECDSTQLKNSLSGSNLECKNPNLEFTLGRPDWNGKGQA</sequence>
<feature type="compositionally biased region" description="Low complexity" evidence="7">
    <location>
        <begin position="123"/>
        <end position="135"/>
    </location>
</feature>
<feature type="region of interest" description="Disordered" evidence="7">
    <location>
        <begin position="357"/>
        <end position="435"/>
    </location>
</feature>
<dbReference type="EMBL" id="CAXHTB010000026">
    <property type="protein sequence ID" value="CAL0334806.1"/>
    <property type="molecule type" value="Genomic_DNA"/>
</dbReference>
<dbReference type="Gene3D" id="1.10.10.60">
    <property type="entry name" value="Homeodomain-like"/>
    <property type="match status" value="1"/>
</dbReference>
<gene>
    <name evidence="9" type="ORF">LLUT_LOCUS35866</name>
</gene>
<dbReference type="InterPro" id="IPR001005">
    <property type="entry name" value="SANT/Myb"/>
</dbReference>
<comment type="subcellular location">
    <subcellularLocation>
        <location evidence="1">Nucleus</location>
    </subcellularLocation>
</comment>
<evidence type="ECO:0000256" key="2">
    <source>
        <dbReference type="ARBA" id="ARBA00022473"/>
    </source>
</evidence>